<evidence type="ECO:0000256" key="4">
    <source>
        <dbReference type="ARBA" id="ARBA00023163"/>
    </source>
</evidence>
<reference evidence="8" key="1">
    <citation type="submission" date="2023-07" db="EMBL/GenBank/DDBJ databases">
        <title>Chromosome-level Genome Assembly of Striped Snakehead (Channa striata).</title>
        <authorList>
            <person name="Liu H."/>
        </authorList>
    </citation>
    <scope>NUCLEOTIDE SEQUENCE</scope>
    <source>
        <strain evidence="8">Gz</strain>
        <tissue evidence="8">Muscle</tissue>
    </source>
</reference>
<keyword evidence="4" id="KW-0804">Transcription</keyword>
<dbReference type="PANTHER" id="PTHR15284:SF8">
    <property type="entry name" value="NUCLEAR FACTOR, INTERLEUKIN 3 REGULATED, MEMBER 5 ISOFORM X1"/>
    <property type="match status" value="1"/>
</dbReference>
<evidence type="ECO:0000256" key="2">
    <source>
        <dbReference type="ARBA" id="ARBA00023015"/>
    </source>
</evidence>
<proteinExistence type="inferred from homology"/>
<dbReference type="PROSITE" id="PS50217">
    <property type="entry name" value="BZIP"/>
    <property type="match status" value="1"/>
</dbReference>
<sequence length="651" mass="71802">MGTLADIAGKVGETLGRVGIRMGVQSDAETERDWCTRAGRSGPSVDSVFVDDEQPFISQSTAERTEADRRREQPPKRLMLSGYEESPARMGRLIKPKPNVTCRRKREFISDEKKDASYWEKRRKNNEAAKRSREKRRLNDMVLENRVIALNDENVRLKTELLQLKLRFGLISTASYIEKSQQIGGGSSTGNGGSPSSSSTQYYSSGYSSGSQVMMNSDSSETEQSGHSEGHRQLVKYSPRGSLSDMSDGSSRDSPEPIPFEIKQEGDRLEMDIANGTTTQIMFNIHRGLASVPTHHQIQQHPQDLDATYQSQQQQQHFQQQKPHQEAVISTVSQPAPHPPAAQRSVILYSSSSASYPVDMLTRPQDIDVQAAQKQTSVSQLPQSIPESSTERLAEVTQQLERKTLDSPSFELSDSRNDAGEVYTVCQLPQQHMQQESDSSAKKQVEGINHHHFQQLNHSYLIAQDEEPPVLTYEGGPRSEVYYPGQLSSSSKDTSFSDGDPRSSDKDATTDDDECPSSSCSDMGSYHSQHFIGLHQPASPSLSSQGCTQAQVHDPQGEVKGTALPHKLRLKHRAMSTGSSGSNCSGQESPSSPPSATPPPLPQHPYLSLPPPQNVKRESPVGSCKVVDSGQGTRKESGRKETGGRRNKRRD</sequence>
<feature type="compositionally biased region" description="Basic and acidic residues" evidence="6">
    <location>
        <begin position="63"/>
        <end position="75"/>
    </location>
</feature>
<keyword evidence="9" id="KW-1185">Reference proteome</keyword>
<dbReference type="Pfam" id="PF07716">
    <property type="entry name" value="bZIP_2"/>
    <property type="match status" value="1"/>
</dbReference>
<dbReference type="GO" id="GO:0005634">
    <property type="term" value="C:nucleus"/>
    <property type="evidence" value="ECO:0007669"/>
    <property type="project" value="TreeGrafter"/>
</dbReference>
<dbReference type="SUPFAM" id="SSF57959">
    <property type="entry name" value="Leucine zipper domain"/>
    <property type="match status" value="1"/>
</dbReference>
<dbReference type="Gene3D" id="1.20.5.170">
    <property type="match status" value="1"/>
</dbReference>
<feature type="region of interest" description="Disordered" evidence="6">
    <location>
        <begin position="25"/>
        <end position="75"/>
    </location>
</feature>
<dbReference type="EMBL" id="JAUPFM010000013">
    <property type="protein sequence ID" value="KAK2833910.1"/>
    <property type="molecule type" value="Genomic_DNA"/>
</dbReference>
<dbReference type="PROSITE" id="PS00036">
    <property type="entry name" value="BZIP_BASIC"/>
    <property type="match status" value="1"/>
</dbReference>
<organism evidence="8 9">
    <name type="scientific">Channa striata</name>
    <name type="common">Snakehead murrel</name>
    <name type="synonym">Ophicephalus striatus</name>
    <dbReference type="NCBI Taxonomy" id="64152"/>
    <lineage>
        <taxon>Eukaryota</taxon>
        <taxon>Metazoa</taxon>
        <taxon>Chordata</taxon>
        <taxon>Craniata</taxon>
        <taxon>Vertebrata</taxon>
        <taxon>Euteleostomi</taxon>
        <taxon>Actinopterygii</taxon>
        <taxon>Neopterygii</taxon>
        <taxon>Teleostei</taxon>
        <taxon>Neoteleostei</taxon>
        <taxon>Acanthomorphata</taxon>
        <taxon>Anabantaria</taxon>
        <taxon>Anabantiformes</taxon>
        <taxon>Channoidei</taxon>
        <taxon>Channidae</taxon>
        <taxon>Channa</taxon>
    </lineage>
</organism>
<feature type="region of interest" description="Disordered" evidence="6">
    <location>
        <begin position="467"/>
        <end position="651"/>
    </location>
</feature>
<dbReference type="GO" id="GO:0003677">
    <property type="term" value="F:DNA binding"/>
    <property type="evidence" value="ECO:0007669"/>
    <property type="project" value="UniProtKB-KW"/>
</dbReference>
<dbReference type="SMART" id="SM00338">
    <property type="entry name" value="BRLZ"/>
    <property type="match status" value="1"/>
</dbReference>
<dbReference type="InterPro" id="IPR047106">
    <property type="entry name" value="NFIL3-like_bZIP"/>
</dbReference>
<feature type="compositionally biased region" description="Gly residues" evidence="6">
    <location>
        <begin position="183"/>
        <end position="193"/>
    </location>
</feature>
<feature type="compositionally biased region" description="Basic and acidic residues" evidence="6">
    <location>
        <begin position="633"/>
        <end position="644"/>
    </location>
</feature>
<dbReference type="FunFam" id="1.20.5.170:FF:000025">
    <property type="entry name" value="nuclear factor interleukin-3-regulated protein-like"/>
    <property type="match status" value="1"/>
</dbReference>
<evidence type="ECO:0000256" key="3">
    <source>
        <dbReference type="ARBA" id="ARBA00023125"/>
    </source>
</evidence>
<dbReference type="PANTHER" id="PTHR15284">
    <property type="entry name" value="NUCLEAR FACTOR INTERLEUKIN-3-REGULATED PROTEIN"/>
    <property type="match status" value="1"/>
</dbReference>
<keyword evidence="5" id="KW-0539">Nucleus</keyword>
<dbReference type="GO" id="GO:0007623">
    <property type="term" value="P:circadian rhythm"/>
    <property type="evidence" value="ECO:0007669"/>
    <property type="project" value="TreeGrafter"/>
</dbReference>
<evidence type="ECO:0000256" key="6">
    <source>
        <dbReference type="SAM" id="MobiDB-lite"/>
    </source>
</evidence>
<comment type="similarity">
    <text evidence="1">Belongs to the bZIP family. NFIL3 subfamily.</text>
</comment>
<gene>
    <name evidence="8" type="ORF">Q5P01_017799</name>
</gene>
<dbReference type="GO" id="GO:0003700">
    <property type="term" value="F:DNA-binding transcription factor activity"/>
    <property type="evidence" value="ECO:0007669"/>
    <property type="project" value="InterPro"/>
</dbReference>
<protein>
    <recommendedName>
        <fullName evidence="7">BZIP domain-containing protein</fullName>
    </recommendedName>
</protein>
<evidence type="ECO:0000256" key="1">
    <source>
        <dbReference type="ARBA" id="ARBA00006079"/>
    </source>
</evidence>
<feature type="compositionally biased region" description="Low complexity" evidence="6">
    <location>
        <begin position="312"/>
        <end position="322"/>
    </location>
</feature>
<dbReference type="Proteomes" id="UP001187415">
    <property type="component" value="Unassembled WGS sequence"/>
</dbReference>
<name>A0AA88MA09_CHASR</name>
<feature type="compositionally biased region" description="Polar residues" evidence="6">
    <location>
        <begin position="538"/>
        <end position="551"/>
    </location>
</feature>
<dbReference type="CDD" id="cd14694">
    <property type="entry name" value="bZIP_NFIL3"/>
    <property type="match status" value="1"/>
</dbReference>
<feature type="region of interest" description="Disordered" evidence="6">
    <location>
        <begin position="312"/>
        <end position="341"/>
    </location>
</feature>
<feature type="compositionally biased region" description="Low complexity" evidence="6">
    <location>
        <begin position="488"/>
        <end position="498"/>
    </location>
</feature>
<comment type="caution">
    <text evidence="8">The sequence shown here is derived from an EMBL/GenBank/DDBJ whole genome shotgun (WGS) entry which is preliminary data.</text>
</comment>
<feature type="compositionally biased region" description="Polar residues" evidence="6">
    <location>
        <begin position="576"/>
        <end position="588"/>
    </location>
</feature>
<accession>A0AA88MA09</accession>
<dbReference type="InterPro" id="IPR047229">
    <property type="entry name" value="NFIL3-like"/>
</dbReference>
<dbReference type="AlphaFoldDB" id="A0AA88MA09"/>
<feature type="region of interest" description="Disordered" evidence="6">
    <location>
        <begin position="181"/>
        <end position="266"/>
    </location>
</feature>
<feature type="compositionally biased region" description="Basic and acidic residues" evidence="6">
    <location>
        <begin position="499"/>
        <end position="509"/>
    </location>
</feature>
<evidence type="ECO:0000313" key="9">
    <source>
        <dbReference type="Proteomes" id="UP001187415"/>
    </source>
</evidence>
<keyword evidence="2" id="KW-0805">Transcription regulation</keyword>
<feature type="compositionally biased region" description="Pro residues" evidence="6">
    <location>
        <begin position="591"/>
        <end position="613"/>
    </location>
</feature>
<evidence type="ECO:0000256" key="5">
    <source>
        <dbReference type="ARBA" id="ARBA00023242"/>
    </source>
</evidence>
<evidence type="ECO:0000313" key="8">
    <source>
        <dbReference type="EMBL" id="KAK2833910.1"/>
    </source>
</evidence>
<feature type="compositionally biased region" description="Polar residues" evidence="6">
    <location>
        <begin position="213"/>
        <end position="223"/>
    </location>
</feature>
<evidence type="ECO:0000259" key="7">
    <source>
        <dbReference type="PROSITE" id="PS50217"/>
    </source>
</evidence>
<dbReference type="InterPro" id="IPR004827">
    <property type="entry name" value="bZIP"/>
</dbReference>
<dbReference type="InterPro" id="IPR046347">
    <property type="entry name" value="bZIP_sf"/>
</dbReference>
<feature type="domain" description="BZIP" evidence="7">
    <location>
        <begin position="115"/>
        <end position="165"/>
    </location>
</feature>
<keyword evidence="3" id="KW-0238">DNA-binding</keyword>
<feature type="compositionally biased region" description="Low complexity" evidence="6">
    <location>
        <begin position="194"/>
        <end position="212"/>
    </location>
</feature>